<dbReference type="Gene3D" id="3.30.1490.110">
    <property type="match status" value="1"/>
</dbReference>
<evidence type="ECO:0000256" key="2">
    <source>
        <dbReference type="ARBA" id="ARBA00022618"/>
    </source>
</evidence>
<reference evidence="8 9" key="1">
    <citation type="journal article" date="2016" name="Nat. Commun.">
        <title>Thousands of microbial genomes shed light on interconnected biogeochemical processes in an aquifer system.</title>
        <authorList>
            <person name="Anantharaman K."/>
            <person name="Brown C.T."/>
            <person name="Hug L.A."/>
            <person name="Sharon I."/>
            <person name="Castelle C.J."/>
            <person name="Probst A.J."/>
            <person name="Thomas B.C."/>
            <person name="Singh A."/>
            <person name="Wilkins M.J."/>
            <person name="Karaoz U."/>
            <person name="Brodie E.L."/>
            <person name="Williams K.H."/>
            <person name="Hubbard S.S."/>
            <person name="Banfield J.F."/>
        </authorList>
    </citation>
    <scope>NUCLEOTIDE SEQUENCE [LARGE SCALE GENOMIC DNA]</scope>
</reference>
<dbReference type="PANTHER" id="PTHR32432:SF4">
    <property type="entry name" value="CELL DIVISION PROTEIN FTSA"/>
    <property type="match status" value="1"/>
</dbReference>
<dbReference type="AlphaFoldDB" id="A0A1F8FX49"/>
<evidence type="ECO:0000259" key="7">
    <source>
        <dbReference type="SMART" id="SM00842"/>
    </source>
</evidence>
<evidence type="ECO:0000256" key="3">
    <source>
        <dbReference type="ARBA" id="ARBA00023136"/>
    </source>
</evidence>
<comment type="subunit">
    <text evidence="5">Self-interacts. Interacts with FtsZ.</text>
</comment>
<evidence type="ECO:0000256" key="1">
    <source>
        <dbReference type="ARBA" id="ARBA00022475"/>
    </source>
</evidence>
<feature type="domain" description="SHS2" evidence="7">
    <location>
        <begin position="7"/>
        <end position="196"/>
    </location>
</feature>
<dbReference type="PANTHER" id="PTHR32432">
    <property type="entry name" value="CELL DIVISION PROTEIN FTSA-RELATED"/>
    <property type="match status" value="1"/>
</dbReference>
<name>A0A1F8FX49_9BACT</name>
<comment type="subcellular location">
    <subcellularLocation>
        <location evidence="5">Cell membrane</location>
        <topology evidence="5">Peripheral membrane protein</topology>
        <orientation evidence="5">Cytoplasmic side</orientation>
    </subcellularLocation>
    <text evidence="5">Localizes to the Z ring in an FtsZ-dependent manner. Targeted to the membrane through a conserved C-terminal amphipathic helix.</text>
</comment>
<dbReference type="Pfam" id="PF14450">
    <property type="entry name" value="FtsA"/>
    <property type="match status" value="1"/>
</dbReference>
<dbReference type="InterPro" id="IPR050696">
    <property type="entry name" value="FtsA/MreB"/>
</dbReference>
<dbReference type="GO" id="GO:0043093">
    <property type="term" value="P:FtsZ-dependent cytokinesis"/>
    <property type="evidence" value="ECO:0007669"/>
    <property type="project" value="UniProtKB-UniRule"/>
</dbReference>
<keyword evidence="3 5" id="KW-0472">Membrane</keyword>
<keyword evidence="2 5" id="KW-0132">Cell division</keyword>
<dbReference type="GO" id="GO:0009898">
    <property type="term" value="C:cytoplasmic side of plasma membrane"/>
    <property type="evidence" value="ECO:0007669"/>
    <property type="project" value="UniProtKB-UniRule"/>
</dbReference>
<dbReference type="HAMAP" id="MF_02033">
    <property type="entry name" value="FtsA"/>
    <property type="match status" value="1"/>
</dbReference>
<sequence length="415" mass="44670">MARPYLLSGIDIGNSEIKVVIAKVERDSAKPELIGVGSALSHGLRRGMVVDMEETVANLATAIQRAEAMAGTKLKRAYVAVNGLHIKNQVSRGVIAVSRADNEISQNDIDRVLQAASVVSLPPNREIIHVLPRNFTVDGSEVVKNPLGMKGVRLEAEVSIIDGLSPYLRNIAKCVQENSIEVADLVFAPLAASLSSLDKNQREYGVMHLDFGGGTSSLTVFEEADLLHSAVLPIGSKHITNDLAVALRTSMDVAERVKIEHAATSHELDLRKRENIDLSSVMGEQNFVVPKKQLVRVVDARAGELIEMIAAELKKVPRNGMLPAGIVISGGGANLPGLLSFLKEALRLPVKIARPLHMDGVVDAASDPSYAVATGLVLWAAEQEINTATAKHQAFQGSDESVFTKVLDWLKNFLP</sequence>
<keyword evidence="1 5" id="KW-1003">Cell membrane</keyword>
<dbReference type="Pfam" id="PF02491">
    <property type="entry name" value="SHS2_FTSA"/>
    <property type="match status" value="1"/>
</dbReference>
<organism evidence="8 9">
    <name type="scientific">Candidatus Yanofskybacteria bacterium RIFCSPHIGHO2_02_FULL_50_12</name>
    <dbReference type="NCBI Taxonomy" id="1802685"/>
    <lineage>
        <taxon>Bacteria</taxon>
        <taxon>Candidatus Yanofskyibacteriota</taxon>
    </lineage>
</organism>
<dbReference type="PIRSF" id="PIRSF003101">
    <property type="entry name" value="FtsA"/>
    <property type="match status" value="1"/>
</dbReference>
<dbReference type="NCBIfam" id="TIGR01174">
    <property type="entry name" value="ftsA"/>
    <property type="match status" value="1"/>
</dbReference>
<comment type="function">
    <text evidence="5 6">Cell division protein that is involved in the assembly of the Z ring. May serve as a membrane anchor for the Z ring.</text>
</comment>
<dbReference type="InterPro" id="IPR003494">
    <property type="entry name" value="SHS2_FtsA"/>
</dbReference>
<keyword evidence="4 5" id="KW-0131">Cell cycle</keyword>
<dbReference type="EMBL" id="MGJZ01000006">
    <property type="protein sequence ID" value="OGN17682.1"/>
    <property type="molecule type" value="Genomic_DNA"/>
</dbReference>
<dbReference type="STRING" id="1802685.A3C88_01510"/>
<comment type="caution">
    <text evidence="8">The sequence shown here is derived from an EMBL/GenBank/DDBJ whole genome shotgun (WGS) entry which is preliminary data.</text>
</comment>
<dbReference type="InterPro" id="IPR020823">
    <property type="entry name" value="Cell_div_FtsA"/>
</dbReference>
<dbReference type="GO" id="GO:0032153">
    <property type="term" value="C:cell division site"/>
    <property type="evidence" value="ECO:0007669"/>
    <property type="project" value="UniProtKB-UniRule"/>
</dbReference>
<evidence type="ECO:0000256" key="4">
    <source>
        <dbReference type="ARBA" id="ARBA00023306"/>
    </source>
</evidence>
<evidence type="ECO:0000256" key="5">
    <source>
        <dbReference type="HAMAP-Rule" id="MF_02033"/>
    </source>
</evidence>
<evidence type="ECO:0000256" key="6">
    <source>
        <dbReference type="PIRNR" id="PIRNR003101"/>
    </source>
</evidence>
<evidence type="ECO:0000313" key="8">
    <source>
        <dbReference type="EMBL" id="OGN17682.1"/>
    </source>
</evidence>
<gene>
    <name evidence="5" type="primary">ftsA</name>
    <name evidence="8" type="ORF">A3C88_01510</name>
</gene>
<dbReference type="SUPFAM" id="SSF53067">
    <property type="entry name" value="Actin-like ATPase domain"/>
    <property type="match status" value="2"/>
</dbReference>
<protein>
    <recommendedName>
        <fullName evidence="5 6">Cell division protein FtsA</fullName>
    </recommendedName>
</protein>
<dbReference type="CDD" id="cd24048">
    <property type="entry name" value="ASKHA_NBD_FtsA"/>
    <property type="match status" value="1"/>
</dbReference>
<dbReference type="Gene3D" id="3.30.420.40">
    <property type="match status" value="1"/>
</dbReference>
<accession>A0A1F8FX49</accession>
<dbReference type="Proteomes" id="UP000178117">
    <property type="component" value="Unassembled WGS sequence"/>
</dbReference>
<comment type="similarity">
    <text evidence="5 6">Belongs to the FtsA/MreB family.</text>
</comment>
<dbReference type="InterPro" id="IPR043129">
    <property type="entry name" value="ATPase_NBD"/>
</dbReference>
<evidence type="ECO:0000313" key="9">
    <source>
        <dbReference type="Proteomes" id="UP000178117"/>
    </source>
</evidence>
<proteinExistence type="inferred from homology"/>
<dbReference type="SMART" id="SM00842">
    <property type="entry name" value="FtsA"/>
    <property type="match status" value="1"/>
</dbReference>